<dbReference type="Proteomes" id="UP000188320">
    <property type="component" value="Unassembled WGS sequence"/>
</dbReference>
<proteinExistence type="predicted"/>
<dbReference type="OrthoDB" id="448649at2759"/>
<dbReference type="EMBL" id="LSSK01000071">
    <property type="protein sequence ID" value="OMH85577.1"/>
    <property type="molecule type" value="Genomic_DNA"/>
</dbReference>
<dbReference type="Gene3D" id="1.25.10.10">
    <property type="entry name" value="Leucine-rich Repeat Variant"/>
    <property type="match status" value="1"/>
</dbReference>
<evidence type="ECO:0000313" key="1">
    <source>
        <dbReference type="EMBL" id="OMH85577.1"/>
    </source>
</evidence>
<dbReference type="InterPro" id="IPR016024">
    <property type="entry name" value="ARM-type_fold"/>
</dbReference>
<accession>A0A1R1PXD0</accession>
<dbReference type="GO" id="GO:0005783">
    <property type="term" value="C:endoplasmic reticulum"/>
    <property type="evidence" value="ECO:0007669"/>
    <property type="project" value="TreeGrafter"/>
</dbReference>
<name>A0A1R1PXD0_ZANCU</name>
<dbReference type="InterPro" id="IPR050693">
    <property type="entry name" value="Hsp70_NEF-Inhibitors"/>
</dbReference>
<comment type="caution">
    <text evidence="1">The sequence shown here is derived from an EMBL/GenBank/DDBJ whole genome shotgun (WGS) entry which is preliminary data.</text>
</comment>
<dbReference type="PANTHER" id="PTHR19316:SF18">
    <property type="entry name" value="HSP70-BINDING PROTEIN 1"/>
    <property type="match status" value="1"/>
</dbReference>
<dbReference type="PANTHER" id="PTHR19316">
    <property type="entry name" value="PROTEIN FOLDING REGULATOR"/>
    <property type="match status" value="1"/>
</dbReference>
<reference evidence="2" key="1">
    <citation type="submission" date="2017-01" db="EMBL/GenBank/DDBJ databases">
        <authorList>
            <person name="Wang Y."/>
            <person name="White M."/>
            <person name="Kvist S."/>
            <person name="Moncalvo J.-M."/>
        </authorList>
    </citation>
    <scope>NUCLEOTIDE SEQUENCE [LARGE SCALE GENOMIC DNA]</scope>
    <source>
        <strain evidence="2">COL-18-3</strain>
    </source>
</reference>
<keyword evidence="2" id="KW-1185">Reference proteome</keyword>
<dbReference type="InterPro" id="IPR011989">
    <property type="entry name" value="ARM-like"/>
</dbReference>
<dbReference type="AlphaFoldDB" id="A0A1R1PXD0"/>
<evidence type="ECO:0000313" key="2">
    <source>
        <dbReference type="Proteomes" id="UP000188320"/>
    </source>
</evidence>
<dbReference type="SUPFAM" id="SSF48371">
    <property type="entry name" value="ARM repeat"/>
    <property type="match status" value="1"/>
</dbReference>
<dbReference type="GO" id="GO:0000774">
    <property type="term" value="F:adenyl-nucleotide exchange factor activity"/>
    <property type="evidence" value="ECO:0007669"/>
    <property type="project" value="TreeGrafter"/>
</dbReference>
<gene>
    <name evidence="1" type="ORF">AX774_g865</name>
</gene>
<organism evidence="1 2">
    <name type="scientific">Zancudomyces culisetae</name>
    <name type="common">Gut fungus</name>
    <name type="synonym">Smittium culisetae</name>
    <dbReference type="NCBI Taxonomy" id="1213189"/>
    <lineage>
        <taxon>Eukaryota</taxon>
        <taxon>Fungi</taxon>
        <taxon>Fungi incertae sedis</taxon>
        <taxon>Zoopagomycota</taxon>
        <taxon>Kickxellomycotina</taxon>
        <taxon>Harpellomycetes</taxon>
        <taxon>Harpellales</taxon>
        <taxon>Legeriomycetaceae</taxon>
        <taxon>Zancudomyces</taxon>
    </lineage>
</organism>
<sequence length="450" mass="51593">MREFEKDGETYICILAPSAGNLTGSEGIHNVEEKCYPKVFKATDEFQEIKQGQVVEKGLHYKIDMRSGIRMAKLLKEEQDVNESNKDYKAYIGGKDGLGSGKKQVIFQIDSEGKVEEKVQKVGKEIVLVEEALENVNNVKEKDLEDKMKPKGKGAEAEAEAEADQINEKLREYVDFFTVSKDRSEKIKYAELIEYLNKLEGVSHDIDNGVEVMKSKEIYDALANFEVENVEYERHKSLKKQKEEIRGKIAMVFSSATQNNREAQDIVISRGLMKKLLVALEKEKESVQVQRHLVVSILSLLGGNTQSRSEMEKEKGIKVLFKKYKESLENKRKQVGEKMVEEGLGREENKLRVKIMTVIQDFFDDDMFPQEKDGDSSQQKQARSKVAGICCKSFKKLLKQYKKGKARMAEKNKKEMKGDKSVFGNEWIEEEMQMVNEQYLGLKNKYPKVC</sequence>
<protein>
    <submittedName>
        <fullName evidence="1">Nucleotide exchange factor SIL1</fullName>
    </submittedName>
</protein>